<organism evidence="3 4">
    <name type="scientific">Candidatus Gottesmanbacteria bacterium GW2011_GWB1_49_7</name>
    <dbReference type="NCBI Taxonomy" id="1618448"/>
    <lineage>
        <taxon>Bacteria</taxon>
        <taxon>Candidatus Gottesmaniibacteriota</taxon>
    </lineage>
</organism>
<proteinExistence type="predicted"/>
<dbReference type="Pfam" id="PF01145">
    <property type="entry name" value="Band_7"/>
    <property type="match status" value="1"/>
</dbReference>
<dbReference type="CDD" id="cd03401">
    <property type="entry name" value="SPFH_prohibitin"/>
    <property type="match status" value="1"/>
</dbReference>
<protein>
    <submittedName>
        <fullName evidence="3">Band 7 protein</fullName>
    </submittedName>
</protein>
<dbReference type="PANTHER" id="PTHR23222">
    <property type="entry name" value="PROHIBITIN"/>
    <property type="match status" value="1"/>
</dbReference>
<dbReference type="InterPro" id="IPR036013">
    <property type="entry name" value="Band_7/SPFH_dom_sf"/>
</dbReference>
<dbReference type="Gene3D" id="3.30.479.30">
    <property type="entry name" value="Band 7 domain"/>
    <property type="match status" value="1"/>
</dbReference>
<keyword evidence="1" id="KW-0812">Transmembrane</keyword>
<dbReference type="Proteomes" id="UP000034588">
    <property type="component" value="Unassembled WGS sequence"/>
</dbReference>
<feature type="domain" description="Band 7" evidence="2">
    <location>
        <begin position="35"/>
        <end position="196"/>
    </location>
</feature>
<dbReference type="SMART" id="SM00244">
    <property type="entry name" value="PHB"/>
    <property type="match status" value="1"/>
</dbReference>
<gene>
    <name evidence="3" type="ORF">UY48_C0017G0001</name>
</gene>
<accession>A0A0G1VYF0</accession>
<dbReference type="PRINTS" id="PR00679">
    <property type="entry name" value="PROHIBITIN"/>
</dbReference>
<evidence type="ECO:0000256" key="1">
    <source>
        <dbReference type="SAM" id="Phobius"/>
    </source>
</evidence>
<dbReference type="EMBL" id="LCQD01000017">
    <property type="protein sequence ID" value="KKW11508.1"/>
    <property type="molecule type" value="Genomic_DNA"/>
</dbReference>
<dbReference type="SUPFAM" id="SSF117892">
    <property type="entry name" value="Band 7/SPFH domain"/>
    <property type="match status" value="1"/>
</dbReference>
<evidence type="ECO:0000259" key="2">
    <source>
        <dbReference type="SMART" id="SM00244"/>
    </source>
</evidence>
<dbReference type="InterPro" id="IPR001107">
    <property type="entry name" value="Band_7"/>
</dbReference>
<keyword evidence="1" id="KW-1133">Transmembrane helix</keyword>
<evidence type="ECO:0000313" key="3">
    <source>
        <dbReference type="EMBL" id="KKW11508.1"/>
    </source>
</evidence>
<evidence type="ECO:0000313" key="4">
    <source>
        <dbReference type="Proteomes" id="UP000034588"/>
    </source>
</evidence>
<reference evidence="3 4" key="1">
    <citation type="journal article" date="2015" name="Nature">
        <title>rRNA introns, odd ribosomes, and small enigmatic genomes across a large radiation of phyla.</title>
        <authorList>
            <person name="Brown C.T."/>
            <person name="Hug L.A."/>
            <person name="Thomas B.C."/>
            <person name="Sharon I."/>
            <person name="Castelle C.J."/>
            <person name="Singh A."/>
            <person name="Wilkins M.J."/>
            <person name="Williams K.H."/>
            <person name="Banfield J.F."/>
        </authorList>
    </citation>
    <scope>NUCLEOTIDE SEQUENCE [LARGE SCALE GENOMIC DNA]</scope>
</reference>
<dbReference type="InterPro" id="IPR000163">
    <property type="entry name" value="Prohibitin"/>
</dbReference>
<name>A0A0G1VYF0_9BACT</name>
<feature type="non-terminal residue" evidence="3">
    <location>
        <position position="1"/>
    </location>
</feature>
<dbReference type="PANTHER" id="PTHR23222:SF0">
    <property type="entry name" value="PROHIBITIN 1"/>
    <property type="match status" value="1"/>
</dbReference>
<feature type="transmembrane region" description="Helical" evidence="1">
    <location>
        <begin position="17"/>
        <end position="35"/>
    </location>
</feature>
<keyword evidence="1" id="KW-0472">Membrane</keyword>
<comment type="caution">
    <text evidence="3">The sequence shown here is derived from an EMBL/GenBank/DDBJ whole genome shotgun (WGS) entry which is preliminary data.</text>
</comment>
<sequence length="274" mass="30490">AIFFNFKIQQAECISNSLIYLFLIVALFVVILFVSSCGTVPAGAKGVALRFSAPTGEVKEPGLYFVVPFVSQVVDMPVQVLKMLVTAEAASKDLQNVKTEVTLNYKLDALKVIDIFSTMRKDWEDRVIFPAVQEAVKSSTAQFDAEKLITERPLVKEKIEQSLKGRLQQHGIILETVSITGFTFDTEFSDAIEKKVTASQYALKAQRDLERVKFEAEQRVEQSRGEAEAIRIQCEAITKQGGKDYVSLKAIEKWNGALPTMMTGNAPVPFIDLK</sequence>
<dbReference type="AlphaFoldDB" id="A0A0G1VYF0"/>
<dbReference type="GO" id="GO:0016020">
    <property type="term" value="C:membrane"/>
    <property type="evidence" value="ECO:0007669"/>
    <property type="project" value="InterPro"/>
</dbReference>